<sequence length="326" mass="36427">MTTSQTFLETLVGLHSEQAYLSLLNAMPVMLWTADAEGLWHHINGRWAEYTGLTGEALGFGFEEALHPEDLAPTLARWKTSITNGENYAIEYRLRRRDGAYRWFLIRGVRVTDESGRGVAWVGTCTDIEERKRAEQAALAAREAALRALGLALEARDRETQGHTDRVTGEVLRLGLALGLGQEQLDALRLGAYLHDLGKMAVPDRILLKPGPLTQEERAEMQTHAAEGERLADALGFIPPPALELVRHHHERWDGQGYPDRLKGEAIPLLARIFAVVDVYDALISERPYKRAWTRQEALAELRNQAGRQLDPRVVEVFVGQLASGD</sequence>
<dbReference type="PANTHER" id="PTHR45228">
    <property type="entry name" value="CYCLIC DI-GMP PHOSPHODIESTERASE TM_0186-RELATED"/>
    <property type="match status" value="1"/>
</dbReference>
<protein>
    <recommendedName>
        <fullName evidence="6">Histidine kinase</fullName>
    </recommendedName>
</protein>
<evidence type="ECO:0000313" key="4">
    <source>
        <dbReference type="EMBL" id="GAA5511664.1"/>
    </source>
</evidence>
<comment type="caution">
    <text evidence="4">The sequence shown here is derived from an EMBL/GenBank/DDBJ whole genome shotgun (WGS) entry which is preliminary data.</text>
</comment>
<dbReference type="EMBL" id="BAABRP010000001">
    <property type="protein sequence ID" value="GAA5511664.1"/>
    <property type="molecule type" value="Genomic_DNA"/>
</dbReference>
<dbReference type="Proteomes" id="UP001401887">
    <property type="component" value="Unassembled WGS sequence"/>
</dbReference>
<dbReference type="PROSITE" id="PS51832">
    <property type="entry name" value="HD_GYP"/>
    <property type="match status" value="1"/>
</dbReference>
<evidence type="ECO:0000259" key="2">
    <source>
        <dbReference type="PROSITE" id="PS50113"/>
    </source>
</evidence>
<dbReference type="NCBIfam" id="TIGR00229">
    <property type="entry name" value="sensory_box"/>
    <property type="match status" value="1"/>
</dbReference>
<dbReference type="PROSITE" id="PS50112">
    <property type="entry name" value="PAS"/>
    <property type="match status" value="1"/>
</dbReference>
<dbReference type="InterPro" id="IPR000700">
    <property type="entry name" value="PAS-assoc_C"/>
</dbReference>
<dbReference type="InterPro" id="IPR013655">
    <property type="entry name" value="PAS_fold_3"/>
</dbReference>
<dbReference type="Gene3D" id="1.10.3210.10">
    <property type="entry name" value="Hypothetical protein af1432"/>
    <property type="match status" value="1"/>
</dbReference>
<dbReference type="InterPro" id="IPR003607">
    <property type="entry name" value="HD/PDEase_dom"/>
</dbReference>
<gene>
    <name evidence="4" type="ORF">Dcar01_00376</name>
</gene>
<dbReference type="SMART" id="SM00091">
    <property type="entry name" value="PAS"/>
    <property type="match status" value="1"/>
</dbReference>
<proteinExistence type="predicted"/>
<dbReference type="InterPro" id="IPR052020">
    <property type="entry name" value="Cyclic_di-GMP/3'3'-cGAMP_PDE"/>
</dbReference>
<organism evidence="4 5">
    <name type="scientific">Deinococcus carri</name>
    <dbReference type="NCBI Taxonomy" id="1211323"/>
    <lineage>
        <taxon>Bacteria</taxon>
        <taxon>Thermotogati</taxon>
        <taxon>Deinococcota</taxon>
        <taxon>Deinococci</taxon>
        <taxon>Deinococcales</taxon>
        <taxon>Deinococcaceae</taxon>
        <taxon>Deinococcus</taxon>
    </lineage>
</organism>
<reference evidence="4 5" key="1">
    <citation type="submission" date="2024-02" db="EMBL/GenBank/DDBJ databases">
        <title>Deinococcus carri NBRC 110142.</title>
        <authorList>
            <person name="Ichikawa N."/>
            <person name="Katano-Makiyama Y."/>
            <person name="Hidaka K."/>
        </authorList>
    </citation>
    <scope>NUCLEOTIDE SEQUENCE [LARGE SCALE GENOMIC DNA]</scope>
    <source>
        <strain evidence="4 5">NBRC 110142</strain>
    </source>
</reference>
<evidence type="ECO:0000313" key="5">
    <source>
        <dbReference type="Proteomes" id="UP001401887"/>
    </source>
</evidence>
<dbReference type="InterPro" id="IPR000014">
    <property type="entry name" value="PAS"/>
</dbReference>
<dbReference type="Pfam" id="PF13487">
    <property type="entry name" value="HD_5"/>
    <property type="match status" value="1"/>
</dbReference>
<dbReference type="CDD" id="cd00130">
    <property type="entry name" value="PAS"/>
    <property type="match status" value="1"/>
</dbReference>
<dbReference type="SMART" id="SM00086">
    <property type="entry name" value="PAC"/>
    <property type="match status" value="1"/>
</dbReference>
<name>A0ABP9W2V1_9DEIO</name>
<feature type="domain" description="HD-GYP" evidence="3">
    <location>
        <begin position="138"/>
        <end position="326"/>
    </location>
</feature>
<dbReference type="InterPro" id="IPR035965">
    <property type="entry name" value="PAS-like_dom_sf"/>
</dbReference>
<dbReference type="Gene3D" id="3.30.450.20">
    <property type="entry name" value="PAS domain"/>
    <property type="match status" value="1"/>
</dbReference>
<dbReference type="PROSITE" id="PS50113">
    <property type="entry name" value="PAC"/>
    <property type="match status" value="1"/>
</dbReference>
<accession>A0ABP9W2V1</accession>
<evidence type="ECO:0008006" key="6">
    <source>
        <dbReference type="Google" id="ProtNLM"/>
    </source>
</evidence>
<dbReference type="SUPFAM" id="SSF55785">
    <property type="entry name" value="PYP-like sensor domain (PAS domain)"/>
    <property type="match status" value="1"/>
</dbReference>
<keyword evidence="5" id="KW-1185">Reference proteome</keyword>
<feature type="domain" description="PAS" evidence="1">
    <location>
        <begin position="16"/>
        <end position="85"/>
    </location>
</feature>
<dbReference type="InterPro" id="IPR001610">
    <property type="entry name" value="PAC"/>
</dbReference>
<dbReference type="RefSeq" id="WP_345460038.1">
    <property type="nucleotide sequence ID" value="NZ_BAABRP010000001.1"/>
</dbReference>
<evidence type="ECO:0000259" key="3">
    <source>
        <dbReference type="PROSITE" id="PS51832"/>
    </source>
</evidence>
<dbReference type="InterPro" id="IPR037522">
    <property type="entry name" value="HD_GYP_dom"/>
</dbReference>
<dbReference type="PANTHER" id="PTHR45228:SF8">
    <property type="entry name" value="TWO-COMPONENT RESPONSE REGULATOR-RELATED"/>
    <property type="match status" value="1"/>
</dbReference>
<evidence type="ECO:0000259" key="1">
    <source>
        <dbReference type="PROSITE" id="PS50112"/>
    </source>
</evidence>
<dbReference type="SMART" id="SM00471">
    <property type="entry name" value="HDc"/>
    <property type="match status" value="1"/>
</dbReference>
<dbReference type="SUPFAM" id="SSF109604">
    <property type="entry name" value="HD-domain/PDEase-like"/>
    <property type="match status" value="1"/>
</dbReference>
<dbReference type="Pfam" id="PF08447">
    <property type="entry name" value="PAS_3"/>
    <property type="match status" value="1"/>
</dbReference>
<feature type="domain" description="PAC" evidence="2">
    <location>
        <begin position="88"/>
        <end position="140"/>
    </location>
</feature>
<dbReference type="CDD" id="cd00077">
    <property type="entry name" value="HDc"/>
    <property type="match status" value="1"/>
</dbReference>